<keyword evidence="5 8" id="KW-0274">FAD</keyword>
<dbReference type="GO" id="GO:0016614">
    <property type="term" value="F:oxidoreductase activity, acting on CH-OH group of donors"/>
    <property type="evidence" value="ECO:0007669"/>
    <property type="project" value="InterPro"/>
</dbReference>
<sequence length="598" mass="65031">MLAQLQDVVNKTFDYIIVGGGTAGLTLAARLTEDATRSVLVLESGSENAADPIILQLSSFGCHFGNAKYSWPHMTIPQERVGGAQQPMARGKGLGGSSAINFFVYQLPPADDYNDFERLGNPGWNWENLSSSIRKTQGFTPPTKEMLAESNIKAGLWELGRDGPLKISFPPKINKLEAVVQESLVNAGVPPAPNPLGGNPKGSFIAPNTNDPKTFTRSYAASAYYEPNKHRPNLTVLVNAHVVRVLTETASSGEVVATGVEFLREMERYSVNAGKEVILSSGTIKTPQVLELSGIGDPQVLKKIGVPLTVDLPGVGSNLQDHTMVAVKLELKDDPTLETFDILRDPEMAAKHRELLKKGTGLYTQGLAGYAFCALDMISEKAQEIMKATEESAAKKTYLDWRREQYSIDIGRWKAGSPGIEILTFPGDFAPRGPVAPGKKYLALAIGNFHSISRGTIHCVSNDPLKDPEIDPNYFEEPFDLHVLVQGMQFARKLAQTQPLKDLCVGEIEPGSEVSIDNDEEMAEYVKTHFHSPWHAASSCSMMPKEKGGVVDPQLKVYGTTNVRIVDLSIIPLHLAAHVQATVYGIAERAASIIMGRA</sequence>
<organism evidence="12 13">
    <name type="scientific">Steccherinum ochraceum</name>
    <dbReference type="NCBI Taxonomy" id="92696"/>
    <lineage>
        <taxon>Eukaryota</taxon>
        <taxon>Fungi</taxon>
        <taxon>Dikarya</taxon>
        <taxon>Basidiomycota</taxon>
        <taxon>Agaricomycotina</taxon>
        <taxon>Agaricomycetes</taxon>
        <taxon>Polyporales</taxon>
        <taxon>Steccherinaceae</taxon>
        <taxon>Steccherinum</taxon>
    </lineage>
</organism>
<keyword evidence="6" id="KW-0560">Oxidoreductase</keyword>
<reference evidence="12 13" key="1">
    <citation type="submission" date="2018-11" db="EMBL/GenBank/DDBJ databases">
        <title>Genome assembly of Steccherinum ochraceum LE-BIN_3174, the white-rot fungus of the Steccherinaceae family (The Residual Polyporoid clade, Polyporales, Basidiomycota).</title>
        <authorList>
            <person name="Fedorova T.V."/>
            <person name="Glazunova O.A."/>
            <person name="Landesman E.O."/>
            <person name="Moiseenko K.V."/>
            <person name="Psurtseva N.V."/>
            <person name="Savinova O.S."/>
            <person name="Shakhova N.V."/>
            <person name="Tyazhelova T.V."/>
            <person name="Vasina D.V."/>
        </authorList>
    </citation>
    <scope>NUCLEOTIDE SEQUENCE [LARGE SCALE GENOMIC DNA]</scope>
    <source>
        <strain evidence="12 13">LE-BIN_3174</strain>
    </source>
</reference>
<comment type="similarity">
    <text evidence="2 9">Belongs to the GMC oxidoreductase family.</text>
</comment>
<evidence type="ECO:0000259" key="11">
    <source>
        <dbReference type="PROSITE" id="PS00624"/>
    </source>
</evidence>
<dbReference type="InterPro" id="IPR000172">
    <property type="entry name" value="GMC_OxRdtase_N"/>
</dbReference>
<keyword evidence="13" id="KW-1185">Reference proteome</keyword>
<dbReference type="EMBL" id="RWJN01000009">
    <property type="protein sequence ID" value="TCD71169.1"/>
    <property type="molecule type" value="Genomic_DNA"/>
</dbReference>
<keyword evidence="3 9" id="KW-0285">Flavoprotein</keyword>
<evidence type="ECO:0000256" key="4">
    <source>
        <dbReference type="ARBA" id="ARBA00022729"/>
    </source>
</evidence>
<dbReference type="Proteomes" id="UP000292702">
    <property type="component" value="Unassembled WGS sequence"/>
</dbReference>
<name>A0A4R0RY74_9APHY</name>
<feature type="domain" description="Glucose-methanol-choline oxidoreductase N-terminal" evidence="11">
    <location>
        <begin position="282"/>
        <end position="296"/>
    </location>
</feature>
<dbReference type="InterPro" id="IPR012132">
    <property type="entry name" value="GMC_OxRdtase"/>
</dbReference>
<feature type="active site" description="Proton acceptor" evidence="7">
    <location>
        <position position="578"/>
    </location>
</feature>
<proteinExistence type="inferred from homology"/>
<feature type="binding site" evidence="8">
    <location>
        <position position="242"/>
    </location>
    <ligand>
        <name>FAD</name>
        <dbReference type="ChEBI" id="CHEBI:57692"/>
    </ligand>
</feature>
<keyword evidence="4" id="KW-0732">Signal</keyword>
<dbReference type="STRING" id="92696.A0A4R0RY74"/>
<evidence type="ECO:0000256" key="5">
    <source>
        <dbReference type="ARBA" id="ARBA00022827"/>
    </source>
</evidence>
<dbReference type="PROSITE" id="PS00623">
    <property type="entry name" value="GMC_OXRED_1"/>
    <property type="match status" value="1"/>
</dbReference>
<dbReference type="AlphaFoldDB" id="A0A4R0RY74"/>
<evidence type="ECO:0000256" key="6">
    <source>
        <dbReference type="ARBA" id="ARBA00023002"/>
    </source>
</evidence>
<evidence type="ECO:0000256" key="3">
    <source>
        <dbReference type="ARBA" id="ARBA00022630"/>
    </source>
</evidence>
<evidence type="ECO:0000256" key="9">
    <source>
        <dbReference type="RuleBase" id="RU003968"/>
    </source>
</evidence>
<evidence type="ECO:0000256" key="1">
    <source>
        <dbReference type="ARBA" id="ARBA00001974"/>
    </source>
</evidence>
<gene>
    <name evidence="12" type="ORF">EIP91_012117</name>
</gene>
<comment type="caution">
    <text evidence="12">The sequence shown here is derived from an EMBL/GenBank/DDBJ whole genome shotgun (WGS) entry which is preliminary data.</text>
</comment>
<feature type="active site" description="Proton donor" evidence="7">
    <location>
        <position position="535"/>
    </location>
</feature>
<dbReference type="OrthoDB" id="269227at2759"/>
<evidence type="ECO:0000256" key="2">
    <source>
        <dbReference type="ARBA" id="ARBA00010790"/>
    </source>
</evidence>
<dbReference type="PIRSF" id="PIRSF000137">
    <property type="entry name" value="Alcohol_oxidase"/>
    <property type="match status" value="1"/>
</dbReference>
<dbReference type="Gene3D" id="3.30.560.10">
    <property type="entry name" value="Glucose Oxidase, domain 3"/>
    <property type="match status" value="1"/>
</dbReference>
<dbReference type="SUPFAM" id="SSF54373">
    <property type="entry name" value="FAD-linked reductases, C-terminal domain"/>
    <property type="match status" value="1"/>
</dbReference>
<dbReference type="InterPro" id="IPR036188">
    <property type="entry name" value="FAD/NAD-bd_sf"/>
</dbReference>
<dbReference type="PANTHER" id="PTHR11552:SF201">
    <property type="entry name" value="GLUCOSE-METHANOL-CHOLINE OXIDOREDUCTASE N-TERMINAL DOMAIN-CONTAINING PROTEIN"/>
    <property type="match status" value="1"/>
</dbReference>
<evidence type="ECO:0000313" key="13">
    <source>
        <dbReference type="Proteomes" id="UP000292702"/>
    </source>
</evidence>
<evidence type="ECO:0000256" key="8">
    <source>
        <dbReference type="PIRSR" id="PIRSR000137-2"/>
    </source>
</evidence>
<protein>
    <recommendedName>
        <fullName evidence="10 11">Glucose-methanol-choline oxidoreductase N-terminal domain-containing protein</fullName>
    </recommendedName>
</protein>
<dbReference type="InterPro" id="IPR007867">
    <property type="entry name" value="GMC_OxRtase_C"/>
</dbReference>
<dbReference type="SUPFAM" id="SSF51905">
    <property type="entry name" value="FAD/NAD(P)-binding domain"/>
    <property type="match status" value="1"/>
</dbReference>
<evidence type="ECO:0000256" key="7">
    <source>
        <dbReference type="PIRSR" id="PIRSR000137-1"/>
    </source>
</evidence>
<evidence type="ECO:0000259" key="10">
    <source>
        <dbReference type="PROSITE" id="PS00623"/>
    </source>
</evidence>
<comment type="cofactor">
    <cofactor evidence="1 8">
        <name>FAD</name>
        <dbReference type="ChEBI" id="CHEBI:57692"/>
    </cofactor>
</comment>
<accession>A0A4R0RY74</accession>
<dbReference type="PROSITE" id="PS00624">
    <property type="entry name" value="GMC_OXRED_2"/>
    <property type="match status" value="1"/>
</dbReference>
<dbReference type="Gene3D" id="3.50.50.60">
    <property type="entry name" value="FAD/NAD(P)-binding domain"/>
    <property type="match status" value="1"/>
</dbReference>
<feature type="binding site" evidence="8">
    <location>
        <begin position="534"/>
        <end position="535"/>
    </location>
    <ligand>
        <name>FAD</name>
        <dbReference type="ChEBI" id="CHEBI:57692"/>
    </ligand>
</feature>
<evidence type="ECO:0000313" key="12">
    <source>
        <dbReference type="EMBL" id="TCD71169.1"/>
    </source>
</evidence>
<dbReference type="PANTHER" id="PTHR11552">
    <property type="entry name" value="GLUCOSE-METHANOL-CHOLINE GMC OXIDOREDUCTASE"/>
    <property type="match status" value="1"/>
</dbReference>
<feature type="binding site" evidence="8">
    <location>
        <begin position="101"/>
        <end position="104"/>
    </location>
    <ligand>
        <name>FAD</name>
        <dbReference type="ChEBI" id="CHEBI:57692"/>
    </ligand>
</feature>
<dbReference type="Pfam" id="PF05199">
    <property type="entry name" value="GMC_oxred_C"/>
    <property type="match status" value="1"/>
</dbReference>
<dbReference type="GO" id="GO:0050660">
    <property type="term" value="F:flavin adenine dinucleotide binding"/>
    <property type="evidence" value="ECO:0007669"/>
    <property type="project" value="InterPro"/>
</dbReference>
<dbReference type="Pfam" id="PF00732">
    <property type="entry name" value="GMC_oxred_N"/>
    <property type="match status" value="1"/>
</dbReference>
<feature type="domain" description="Glucose-methanol-choline oxidoreductase N-terminal" evidence="10">
    <location>
        <begin position="91"/>
        <end position="114"/>
    </location>
</feature>